<dbReference type="WBParaSite" id="Pan_g4005.t1">
    <property type="protein sequence ID" value="Pan_g4005.t1"/>
    <property type="gene ID" value="Pan_g4005"/>
</dbReference>
<proteinExistence type="predicted"/>
<name>A0A7E4VWU1_PANRE</name>
<protein>
    <submittedName>
        <fullName evidence="2">Uncharacterized protein</fullName>
    </submittedName>
</protein>
<organism evidence="1 2">
    <name type="scientific">Panagrellus redivivus</name>
    <name type="common">Microworm</name>
    <dbReference type="NCBI Taxonomy" id="6233"/>
    <lineage>
        <taxon>Eukaryota</taxon>
        <taxon>Metazoa</taxon>
        <taxon>Ecdysozoa</taxon>
        <taxon>Nematoda</taxon>
        <taxon>Chromadorea</taxon>
        <taxon>Rhabditida</taxon>
        <taxon>Tylenchina</taxon>
        <taxon>Panagrolaimomorpha</taxon>
        <taxon>Panagrolaimoidea</taxon>
        <taxon>Panagrolaimidae</taxon>
        <taxon>Panagrellus</taxon>
    </lineage>
</organism>
<reference evidence="1" key="1">
    <citation type="journal article" date="2013" name="Genetics">
        <title>The draft genome and transcriptome of Panagrellus redivivus are shaped by the harsh demands of a free-living lifestyle.</title>
        <authorList>
            <person name="Srinivasan J."/>
            <person name="Dillman A.R."/>
            <person name="Macchietto M.G."/>
            <person name="Heikkinen L."/>
            <person name="Lakso M."/>
            <person name="Fracchia K.M."/>
            <person name="Antoshechkin I."/>
            <person name="Mortazavi A."/>
            <person name="Wong G."/>
            <person name="Sternberg P.W."/>
        </authorList>
    </citation>
    <scope>NUCLEOTIDE SEQUENCE [LARGE SCALE GENOMIC DNA]</scope>
    <source>
        <strain evidence="1">MT8872</strain>
    </source>
</reference>
<keyword evidence="1" id="KW-1185">Reference proteome</keyword>
<dbReference type="Proteomes" id="UP000492821">
    <property type="component" value="Unassembled WGS sequence"/>
</dbReference>
<evidence type="ECO:0000313" key="1">
    <source>
        <dbReference type="Proteomes" id="UP000492821"/>
    </source>
</evidence>
<dbReference type="AlphaFoldDB" id="A0A7E4VWU1"/>
<reference evidence="2" key="2">
    <citation type="submission" date="2020-10" db="UniProtKB">
        <authorList>
            <consortium name="WormBaseParasite"/>
        </authorList>
    </citation>
    <scope>IDENTIFICATION</scope>
</reference>
<evidence type="ECO:0000313" key="2">
    <source>
        <dbReference type="WBParaSite" id="Pan_g4005.t1"/>
    </source>
</evidence>
<accession>A0A7E4VWU1</accession>
<sequence>MAGRFATLKRRSFRVIPAVITFQFRQNVLIKTPTEFLEVSTIHKALYDNDSHVLAIPMLRLFYKSVTHLACNSIIVKFML</sequence>